<keyword evidence="6" id="KW-0378">Hydrolase</keyword>
<dbReference type="OrthoDB" id="1744952at2759"/>
<dbReference type="GO" id="GO:0016787">
    <property type="term" value="F:hydrolase activity"/>
    <property type="evidence" value="ECO:0007669"/>
    <property type="project" value="UniProtKB-KW"/>
</dbReference>
<dbReference type="GO" id="GO:0005524">
    <property type="term" value="F:ATP binding"/>
    <property type="evidence" value="ECO:0007669"/>
    <property type="project" value="UniProtKB-KW"/>
</dbReference>
<sequence length="512" mass="56738">MLGGVHKVTEEGMKLRGDVNVCLVGDPSTAKSQFLKFVHGFMPRGVYTSGKASSAAGLTASVVKDAETGEFCVEAGALMLADNGICCIDEFDKMDTTEQVAIHEAMEQQTISITKVHPCPPPSSPPSLPPPLPPSPFPASPSSSPSTFPQAGIHATLNARTSILAAANPVFGRYDRSKSLKGNVAISPPIMSRFDLFFVVLDDCNPATDQAIARHIVKVHRASGQDDASHLKPYFEPAALLQYIKYARTLSPAIPEESRRKLVTCYRSLRESLIRLSEALARLHLDMVVQPRYVDEAYRLLKKSVIHVQTEEVTLEGAEEEGEEEGGEGEEERKEEERKEGERRKRRSRGEEDGGGEEEEERGEGGEGGQEERKKKHKRRKEKRKVQITMEEYRLMTVALATYVRQHEKRPGGVTWEEVVEWQVEVQGEEGREEGGEEVLREKVSMVIARMVDVDMTLVPAGEREEGGEGEGEELGEDKVGSGGGEEGEKKKKSKRRARRRLLLQVHPNHPL</sequence>
<dbReference type="PRINTS" id="PR01657">
    <property type="entry name" value="MCMFAMILY"/>
</dbReference>
<comment type="similarity">
    <text evidence="2 12">Belongs to the MCM family.</text>
</comment>
<dbReference type="PANTHER" id="PTHR11630:SF43">
    <property type="entry name" value="DNA REPLICATION LICENSING FACTOR MCM6"/>
    <property type="match status" value="1"/>
</dbReference>
<dbReference type="InterPro" id="IPR041024">
    <property type="entry name" value="Mcm6_C"/>
</dbReference>
<feature type="compositionally biased region" description="Basic and acidic residues" evidence="13">
    <location>
        <begin position="331"/>
        <end position="343"/>
    </location>
</feature>
<evidence type="ECO:0000256" key="12">
    <source>
        <dbReference type="RuleBase" id="RU004070"/>
    </source>
</evidence>
<keyword evidence="7" id="KW-0347">Helicase</keyword>
<feature type="compositionally biased region" description="Pro residues" evidence="13">
    <location>
        <begin position="118"/>
        <end position="139"/>
    </location>
</feature>
<evidence type="ECO:0000256" key="2">
    <source>
        <dbReference type="ARBA" id="ARBA00008010"/>
    </source>
</evidence>
<dbReference type="InterPro" id="IPR041562">
    <property type="entry name" value="MCM_lid"/>
</dbReference>
<gene>
    <name evidence="15" type="ORF">NSK_004702</name>
</gene>
<dbReference type="GO" id="GO:0000727">
    <property type="term" value="P:double-strand break repair via break-induced replication"/>
    <property type="evidence" value="ECO:0007669"/>
    <property type="project" value="TreeGrafter"/>
</dbReference>
<dbReference type="PROSITE" id="PS50051">
    <property type="entry name" value="MCM_2"/>
    <property type="match status" value="1"/>
</dbReference>
<dbReference type="Pfam" id="PF00493">
    <property type="entry name" value="MCM"/>
    <property type="match status" value="2"/>
</dbReference>
<keyword evidence="16" id="KW-1185">Reference proteome</keyword>
<feature type="region of interest" description="Disordered" evidence="13">
    <location>
        <begin position="312"/>
        <end position="385"/>
    </location>
</feature>
<dbReference type="EC" id="3.6.4.12" evidence="3"/>
<feature type="region of interest" description="Disordered" evidence="13">
    <location>
        <begin position="458"/>
        <end position="512"/>
    </location>
</feature>
<evidence type="ECO:0000256" key="1">
    <source>
        <dbReference type="ARBA" id="ARBA00004123"/>
    </source>
</evidence>
<accession>A0A4D9CZI9</accession>
<evidence type="ECO:0000256" key="10">
    <source>
        <dbReference type="ARBA" id="ARBA00023242"/>
    </source>
</evidence>
<dbReference type="InterPro" id="IPR018525">
    <property type="entry name" value="MCM_CS"/>
</dbReference>
<evidence type="ECO:0000256" key="11">
    <source>
        <dbReference type="ARBA" id="ARBA00023306"/>
    </source>
</evidence>
<evidence type="ECO:0000256" key="3">
    <source>
        <dbReference type="ARBA" id="ARBA00012551"/>
    </source>
</evidence>
<keyword evidence="9 12" id="KW-0238">DNA-binding</keyword>
<proteinExistence type="inferred from homology"/>
<reference evidence="15 16" key="1">
    <citation type="submission" date="2019-01" db="EMBL/GenBank/DDBJ databases">
        <title>Nuclear Genome Assembly of the Microalgal Biofuel strain Nannochloropsis salina CCMP1776.</title>
        <authorList>
            <person name="Hovde B."/>
        </authorList>
    </citation>
    <scope>NUCLEOTIDE SEQUENCE [LARGE SCALE GENOMIC DNA]</scope>
    <source>
        <strain evidence="15 16">CCMP1776</strain>
    </source>
</reference>
<dbReference type="SMART" id="SM00350">
    <property type="entry name" value="MCM"/>
    <property type="match status" value="1"/>
</dbReference>
<dbReference type="Pfam" id="PF17855">
    <property type="entry name" value="MCM_lid"/>
    <property type="match status" value="1"/>
</dbReference>
<feature type="compositionally biased region" description="Acidic residues" evidence="13">
    <location>
        <begin position="353"/>
        <end position="362"/>
    </location>
</feature>
<organism evidence="15 16">
    <name type="scientific">Nannochloropsis salina CCMP1776</name>
    <dbReference type="NCBI Taxonomy" id="1027361"/>
    <lineage>
        <taxon>Eukaryota</taxon>
        <taxon>Sar</taxon>
        <taxon>Stramenopiles</taxon>
        <taxon>Ochrophyta</taxon>
        <taxon>Eustigmatophyceae</taxon>
        <taxon>Eustigmatales</taxon>
        <taxon>Monodopsidaceae</taxon>
        <taxon>Microchloropsis</taxon>
        <taxon>Microchloropsis salina</taxon>
    </lineage>
</organism>
<feature type="compositionally biased region" description="Acidic residues" evidence="13">
    <location>
        <begin position="313"/>
        <end position="330"/>
    </location>
</feature>
<dbReference type="Proteomes" id="UP000355283">
    <property type="component" value="Unassembled WGS sequence"/>
</dbReference>
<evidence type="ECO:0000313" key="16">
    <source>
        <dbReference type="Proteomes" id="UP000355283"/>
    </source>
</evidence>
<keyword evidence="11" id="KW-0131">Cell cycle</keyword>
<dbReference type="PANTHER" id="PTHR11630">
    <property type="entry name" value="DNA REPLICATION LICENSING FACTOR MCM FAMILY MEMBER"/>
    <property type="match status" value="1"/>
</dbReference>
<keyword evidence="5 12" id="KW-0547">Nucleotide-binding</keyword>
<dbReference type="GO" id="GO:0005634">
    <property type="term" value="C:nucleus"/>
    <property type="evidence" value="ECO:0007669"/>
    <property type="project" value="UniProtKB-SubCell"/>
</dbReference>
<feature type="compositionally biased region" description="Low complexity" evidence="13">
    <location>
        <begin position="140"/>
        <end position="149"/>
    </location>
</feature>
<dbReference type="GO" id="GO:0003697">
    <property type="term" value="F:single-stranded DNA binding"/>
    <property type="evidence" value="ECO:0007669"/>
    <property type="project" value="TreeGrafter"/>
</dbReference>
<dbReference type="Gene3D" id="1.20.58.870">
    <property type="match status" value="1"/>
</dbReference>
<keyword evidence="4" id="KW-0235">DNA replication</keyword>
<dbReference type="PROSITE" id="PS00847">
    <property type="entry name" value="MCM_1"/>
    <property type="match status" value="1"/>
</dbReference>
<dbReference type="GO" id="GO:0042555">
    <property type="term" value="C:MCM complex"/>
    <property type="evidence" value="ECO:0007669"/>
    <property type="project" value="TreeGrafter"/>
</dbReference>
<dbReference type="EMBL" id="SDOX01000021">
    <property type="protein sequence ID" value="TFJ83597.1"/>
    <property type="molecule type" value="Genomic_DNA"/>
</dbReference>
<evidence type="ECO:0000256" key="5">
    <source>
        <dbReference type="ARBA" id="ARBA00022741"/>
    </source>
</evidence>
<keyword evidence="10" id="KW-0539">Nucleus</keyword>
<evidence type="ECO:0000259" key="14">
    <source>
        <dbReference type="PROSITE" id="PS50051"/>
    </source>
</evidence>
<protein>
    <recommendedName>
        <fullName evidence="3">DNA helicase</fullName>
        <ecNumber evidence="3">3.6.4.12</ecNumber>
    </recommendedName>
</protein>
<dbReference type="Gene3D" id="3.40.50.300">
    <property type="entry name" value="P-loop containing nucleotide triphosphate hydrolases"/>
    <property type="match status" value="1"/>
</dbReference>
<keyword evidence="8 12" id="KW-0067">ATP-binding</keyword>
<dbReference type="AlphaFoldDB" id="A0A4D9CZI9"/>
<dbReference type="Pfam" id="PF18263">
    <property type="entry name" value="WHD_MCM6"/>
    <property type="match status" value="1"/>
</dbReference>
<dbReference type="InterPro" id="IPR031327">
    <property type="entry name" value="MCM"/>
</dbReference>
<evidence type="ECO:0000256" key="6">
    <source>
        <dbReference type="ARBA" id="ARBA00022801"/>
    </source>
</evidence>
<dbReference type="SUPFAM" id="SSF52540">
    <property type="entry name" value="P-loop containing nucleoside triphosphate hydrolases"/>
    <property type="match status" value="1"/>
</dbReference>
<feature type="region of interest" description="Disordered" evidence="13">
    <location>
        <begin position="115"/>
        <end position="150"/>
    </location>
</feature>
<evidence type="ECO:0000256" key="9">
    <source>
        <dbReference type="ARBA" id="ARBA00023125"/>
    </source>
</evidence>
<feature type="compositionally biased region" description="Basic residues" evidence="13">
    <location>
        <begin position="374"/>
        <end position="385"/>
    </location>
</feature>
<evidence type="ECO:0000256" key="13">
    <source>
        <dbReference type="SAM" id="MobiDB-lite"/>
    </source>
</evidence>
<evidence type="ECO:0000256" key="8">
    <source>
        <dbReference type="ARBA" id="ARBA00022840"/>
    </source>
</evidence>
<feature type="domain" description="MCM C-terminal AAA(+) ATPase" evidence="14">
    <location>
        <begin position="1"/>
        <end position="216"/>
    </location>
</feature>
<name>A0A4D9CZI9_9STRA</name>
<dbReference type="InterPro" id="IPR001208">
    <property type="entry name" value="MCM_dom"/>
</dbReference>
<dbReference type="GO" id="GO:1902969">
    <property type="term" value="P:mitotic DNA replication"/>
    <property type="evidence" value="ECO:0007669"/>
    <property type="project" value="TreeGrafter"/>
</dbReference>
<evidence type="ECO:0000256" key="7">
    <source>
        <dbReference type="ARBA" id="ARBA00022806"/>
    </source>
</evidence>
<comment type="subcellular location">
    <subcellularLocation>
        <location evidence="1">Nucleus</location>
    </subcellularLocation>
</comment>
<evidence type="ECO:0000313" key="15">
    <source>
        <dbReference type="EMBL" id="TFJ83597.1"/>
    </source>
</evidence>
<dbReference type="GO" id="GO:1990518">
    <property type="term" value="F:single-stranded 3'-5' DNA helicase activity"/>
    <property type="evidence" value="ECO:0007669"/>
    <property type="project" value="TreeGrafter"/>
</dbReference>
<comment type="caution">
    <text evidence="15">The sequence shown here is derived from an EMBL/GenBank/DDBJ whole genome shotgun (WGS) entry which is preliminary data.</text>
</comment>
<feature type="compositionally biased region" description="Basic residues" evidence="13">
    <location>
        <begin position="491"/>
        <end position="502"/>
    </location>
</feature>
<dbReference type="InterPro" id="IPR027417">
    <property type="entry name" value="P-loop_NTPase"/>
</dbReference>
<evidence type="ECO:0000256" key="4">
    <source>
        <dbReference type="ARBA" id="ARBA00022705"/>
    </source>
</evidence>